<feature type="domain" description="Glycosyltransferase subfamily 4-like N-terminal" evidence="2">
    <location>
        <begin position="11"/>
        <end position="191"/>
    </location>
</feature>
<organism evidence="3">
    <name type="scientific">marine sediment metagenome</name>
    <dbReference type="NCBI Taxonomy" id="412755"/>
    <lineage>
        <taxon>unclassified sequences</taxon>
        <taxon>metagenomes</taxon>
        <taxon>ecological metagenomes</taxon>
    </lineage>
</organism>
<proteinExistence type="predicted"/>
<gene>
    <name evidence="3" type="ORF">S03H2_36542</name>
</gene>
<dbReference type="InterPro" id="IPR028098">
    <property type="entry name" value="Glyco_trans_4-like_N"/>
</dbReference>
<comment type="caution">
    <text evidence="3">The sequence shown here is derived from an EMBL/GenBank/DDBJ whole genome shotgun (WGS) entry which is preliminary data.</text>
</comment>
<evidence type="ECO:0008006" key="4">
    <source>
        <dbReference type="Google" id="ProtNLM"/>
    </source>
</evidence>
<evidence type="ECO:0000313" key="3">
    <source>
        <dbReference type="EMBL" id="GAH56736.1"/>
    </source>
</evidence>
<dbReference type="SUPFAM" id="SSF53756">
    <property type="entry name" value="UDP-Glycosyltransferase/glycogen phosphorylase"/>
    <property type="match status" value="1"/>
</dbReference>
<dbReference type="AlphaFoldDB" id="X1GFQ1"/>
<accession>X1GFQ1</accession>
<dbReference type="Pfam" id="PF00534">
    <property type="entry name" value="Glycos_transf_1"/>
    <property type="match status" value="1"/>
</dbReference>
<dbReference type="Pfam" id="PF13439">
    <property type="entry name" value="Glyco_transf_4"/>
    <property type="match status" value="1"/>
</dbReference>
<reference evidence="3" key="1">
    <citation type="journal article" date="2014" name="Front. Microbiol.">
        <title>High frequency of phylogenetically diverse reductive dehalogenase-homologous genes in deep subseafloor sedimentary metagenomes.</title>
        <authorList>
            <person name="Kawai M."/>
            <person name="Futagami T."/>
            <person name="Toyoda A."/>
            <person name="Takaki Y."/>
            <person name="Nishi S."/>
            <person name="Hori S."/>
            <person name="Arai W."/>
            <person name="Tsubouchi T."/>
            <person name="Morono Y."/>
            <person name="Uchiyama I."/>
            <person name="Ito T."/>
            <person name="Fujiyama A."/>
            <person name="Inagaki F."/>
            <person name="Takami H."/>
        </authorList>
    </citation>
    <scope>NUCLEOTIDE SEQUENCE</scope>
    <source>
        <strain evidence="3">Expedition CK06-06</strain>
    </source>
</reference>
<dbReference type="InterPro" id="IPR050194">
    <property type="entry name" value="Glycosyltransferase_grp1"/>
</dbReference>
<sequence length="280" mass="32755">PSGDDIVVNREIELLQKNGHEVCFYGKYNDAIDKWSLLRKIKLFFEIPWSISAQKELATILEEQKYDIVHVHNIFPQFSISIYETLKRFNLPFVHTLHDFRLFCANAFLFRNGRVCELCPTKHYLYSVKYRCFQNSLLKSIPSAFMIKYSKKNENTIHPDYYIVLTEFAKSKIVSFGVNPRRIFIKPNFISEQLLSSKETRNYAAFVGRLSKEKGIDIILKSLQAKKCKKIPIKVIGDGPLSLYVKQKIKEFGLKQIDILGLKSHRDTIEYIKKARFLIM</sequence>
<dbReference type="InterPro" id="IPR001296">
    <property type="entry name" value="Glyco_trans_1"/>
</dbReference>
<dbReference type="PANTHER" id="PTHR45947:SF13">
    <property type="entry name" value="TRANSFERASE"/>
    <property type="match status" value="1"/>
</dbReference>
<protein>
    <recommendedName>
        <fullName evidence="4">Glycosyltransferase subfamily 4-like N-terminal domain-containing protein</fullName>
    </recommendedName>
</protein>
<dbReference type="EMBL" id="BARU01022431">
    <property type="protein sequence ID" value="GAH56736.1"/>
    <property type="molecule type" value="Genomic_DNA"/>
</dbReference>
<dbReference type="PANTHER" id="PTHR45947">
    <property type="entry name" value="SULFOQUINOVOSYL TRANSFERASE SQD2"/>
    <property type="match status" value="1"/>
</dbReference>
<name>X1GFQ1_9ZZZZ</name>
<evidence type="ECO:0000259" key="2">
    <source>
        <dbReference type="Pfam" id="PF13439"/>
    </source>
</evidence>
<dbReference type="GO" id="GO:0016757">
    <property type="term" value="F:glycosyltransferase activity"/>
    <property type="evidence" value="ECO:0007669"/>
    <property type="project" value="InterPro"/>
</dbReference>
<dbReference type="Gene3D" id="3.40.50.2000">
    <property type="entry name" value="Glycogen Phosphorylase B"/>
    <property type="match status" value="2"/>
</dbReference>
<feature type="domain" description="Glycosyl transferase family 1" evidence="1">
    <location>
        <begin position="196"/>
        <end position="279"/>
    </location>
</feature>
<feature type="non-terminal residue" evidence="3">
    <location>
        <position position="280"/>
    </location>
</feature>
<feature type="non-terminal residue" evidence="3">
    <location>
        <position position="1"/>
    </location>
</feature>
<evidence type="ECO:0000259" key="1">
    <source>
        <dbReference type="Pfam" id="PF00534"/>
    </source>
</evidence>